<evidence type="ECO:0000313" key="4">
    <source>
        <dbReference type="EMBL" id="KAF4145735.1"/>
    </source>
</evidence>
<dbReference type="Proteomes" id="UP000704712">
    <property type="component" value="Unassembled WGS sequence"/>
</dbReference>
<organism evidence="2 5">
    <name type="scientific">Phytophthora infestans</name>
    <name type="common">Potato late blight agent</name>
    <name type="synonym">Botrytis infestans</name>
    <dbReference type="NCBI Taxonomy" id="4787"/>
    <lineage>
        <taxon>Eukaryota</taxon>
        <taxon>Sar</taxon>
        <taxon>Stramenopiles</taxon>
        <taxon>Oomycota</taxon>
        <taxon>Peronosporomycetes</taxon>
        <taxon>Peronosporales</taxon>
        <taxon>Peronosporaceae</taxon>
        <taxon>Phytophthora</taxon>
    </lineage>
</organism>
<evidence type="ECO:0000313" key="5">
    <source>
        <dbReference type="Proteomes" id="UP000602510"/>
    </source>
</evidence>
<dbReference type="EMBL" id="WSZM01000433">
    <property type="protein sequence ID" value="KAF4033247.1"/>
    <property type="molecule type" value="Genomic_DNA"/>
</dbReference>
<feature type="compositionally biased region" description="Polar residues" evidence="1">
    <location>
        <begin position="7"/>
        <end position="19"/>
    </location>
</feature>
<dbReference type="AlphaFoldDB" id="A0A833W8X3"/>
<sequence length="63" mass="7253">MMITAYHVSSRSGLTSTKPTMCDDKGRDQWAFGLRAACFSTTLYYNELPMISPYPRNEEEGYY</sequence>
<accession>A0A833W8X3</accession>
<comment type="caution">
    <text evidence="2">The sequence shown here is derived from an EMBL/GenBank/DDBJ whole genome shotgun (WGS) entry which is preliminary data.</text>
</comment>
<reference evidence="2" key="1">
    <citation type="submission" date="2020-04" db="EMBL/GenBank/DDBJ databases">
        <title>Hybrid Assembly of Korean Phytophthora infestans isolates.</title>
        <authorList>
            <person name="Prokchorchik M."/>
            <person name="Lee Y."/>
            <person name="Seo J."/>
            <person name="Cho J.-H."/>
            <person name="Park Y.-E."/>
            <person name="Jang D.-C."/>
            <person name="Im J.-S."/>
            <person name="Choi J.-G."/>
            <person name="Park H.-J."/>
            <person name="Lee G.-B."/>
            <person name="Lee Y.-G."/>
            <person name="Hong S.-Y."/>
            <person name="Cho K."/>
            <person name="Sohn K.H."/>
        </authorList>
    </citation>
    <scope>NUCLEOTIDE SEQUENCE</scope>
    <source>
        <strain evidence="2">KR_1_A1</strain>
        <strain evidence="4">KR_2_A2</strain>
    </source>
</reference>
<dbReference type="Proteomes" id="UP000602510">
    <property type="component" value="Unassembled WGS sequence"/>
</dbReference>
<feature type="region of interest" description="Disordered" evidence="1">
    <location>
        <begin position="1"/>
        <end position="20"/>
    </location>
</feature>
<dbReference type="EMBL" id="JAACNO010000693">
    <property type="protein sequence ID" value="KAF4145735.1"/>
    <property type="molecule type" value="Genomic_DNA"/>
</dbReference>
<dbReference type="EMBL" id="WSZM01000356">
    <property type="protein sequence ID" value="KAF4034620.1"/>
    <property type="molecule type" value="Genomic_DNA"/>
</dbReference>
<evidence type="ECO:0000256" key="1">
    <source>
        <dbReference type="SAM" id="MobiDB-lite"/>
    </source>
</evidence>
<protein>
    <submittedName>
        <fullName evidence="2">Uncharacterized protein</fullName>
    </submittedName>
</protein>
<proteinExistence type="predicted"/>
<gene>
    <name evidence="3" type="ORF">GN244_ATG13363</name>
    <name evidence="2" type="ORF">GN244_ATG14835</name>
    <name evidence="4" type="ORF">GN958_ATG05052</name>
</gene>
<evidence type="ECO:0000313" key="2">
    <source>
        <dbReference type="EMBL" id="KAF4033247.1"/>
    </source>
</evidence>
<evidence type="ECO:0000313" key="3">
    <source>
        <dbReference type="EMBL" id="KAF4034620.1"/>
    </source>
</evidence>
<keyword evidence="5" id="KW-1185">Reference proteome</keyword>
<name>A0A833W8X3_PHYIN</name>